<dbReference type="WBParaSite" id="ALUE_0000258501-mRNA-1">
    <property type="protein sequence ID" value="ALUE_0000258501-mRNA-1"/>
    <property type="gene ID" value="ALUE_0000258501"/>
</dbReference>
<name>A0A0M3HM40_ASCLU</name>
<dbReference type="Proteomes" id="UP000036681">
    <property type="component" value="Unplaced"/>
</dbReference>
<keyword evidence="1" id="KW-1185">Reference proteome</keyword>
<reference evidence="2" key="1">
    <citation type="submission" date="2017-02" db="UniProtKB">
        <authorList>
            <consortium name="WormBaseParasite"/>
        </authorList>
    </citation>
    <scope>IDENTIFICATION</scope>
</reference>
<evidence type="ECO:0000313" key="2">
    <source>
        <dbReference type="WBParaSite" id="ALUE_0000258501-mRNA-1"/>
    </source>
</evidence>
<organism evidence="1 2">
    <name type="scientific">Ascaris lumbricoides</name>
    <name type="common">Giant roundworm</name>
    <dbReference type="NCBI Taxonomy" id="6252"/>
    <lineage>
        <taxon>Eukaryota</taxon>
        <taxon>Metazoa</taxon>
        <taxon>Ecdysozoa</taxon>
        <taxon>Nematoda</taxon>
        <taxon>Chromadorea</taxon>
        <taxon>Rhabditida</taxon>
        <taxon>Spirurina</taxon>
        <taxon>Ascaridomorpha</taxon>
        <taxon>Ascaridoidea</taxon>
        <taxon>Ascarididae</taxon>
        <taxon>Ascaris</taxon>
    </lineage>
</organism>
<evidence type="ECO:0000313" key="1">
    <source>
        <dbReference type="Proteomes" id="UP000036681"/>
    </source>
</evidence>
<accession>A0A0M3HM40</accession>
<dbReference type="AlphaFoldDB" id="A0A0M3HM40"/>
<proteinExistence type="predicted"/>
<sequence>MLYLQCSATFYRHGIEQQVVHWRRFTLVGICLADLTHACYRRRIAHKRDVQIGPPITGCFPVKIYIHPNGGWRL</sequence>
<protein>
    <submittedName>
        <fullName evidence="2">2OG-FeII_Oxy_2 domain-containing protein</fullName>
    </submittedName>
</protein>